<evidence type="ECO:0000313" key="1">
    <source>
        <dbReference type="EMBL" id="MCS4157730.1"/>
    </source>
</evidence>
<dbReference type="RefSeq" id="WP_259258251.1">
    <property type="nucleotide sequence ID" value="NZ_JANTZM010000007.1"/>
</dbReference>
<comment type="caution">
    <text evidence="1">The sequence shown here is derived from an EMBL/GenBank/DDBJ whole genome shotgun (WGS) entry which is preliminary data.</text>
</comment>
<accession>A0AAW5P747</accession>
<gene>
    <name evidence="1" type="ORF">GGP99_001694</name>
</gene>
<dbReference type="Proteomes" id="UP001155110">
    <property type="component" value="Unassembled WGS sequence"/>
</dbReference>
<name>A0AAW5P747_9BACT</name>
<reference evidence="1" key="1">
    <citation type="submission" date="2022-08" db="EMBL/GenBank/DDBJ databases">
        <title>Genomic Encyclopedia of Type Strains, Phase V (KMG-V): Genome sequencing to study the core and pangenomes of soil and plant-associated prokaryotes.</title>
        <authorList>
            <person name="Whitman W."/>
        </authorList>
    </citation>
    <scope>NUCLEOTIDE SEQUENCE</scope>
    <source>
        <strain evidence="1">SP3002</strain>
    </source>
</reference>
<dbReference type="AlphaFoldDB" id="A0AAW5P747"/>
<evidence type="ECO:0000313" key="2">
    <source>
        <dbReference type="Proteomes" id="UP001155110"/>
    </source>
</evidence>
<sequence length="100" mass="11429">MGLDRTKEILKDVDFSRRAAQRYNERIGNFEETAEDFAAQIDYVLGAKAEEALSDAIESQEPEGEVFYEEGSYDPETKRYEQEGKVPTYEIGGRRIAVLE</sequence>
<protein>
    <submittedName>
        <fullName evidence="1">Uncharacterized protein</fullName>
    </submittedName>
</protein>
<organism evidence="1 2">
    <name type="scientific">Salinibacter ruber</name>
    <dbReference type="NCBI Taxonomy" id="146919"/>
    <lineage>
        <taxon>Bacteria</taxon>
        <taxon>Pseudomonadati</taxon>
        <taxon>Rhodothermota</taxon>
        <taxon>Rhodothermia</taxon>
        <taxon>Rhodothermales</taxon>
        <taxon>Salinibacteraceae</taxon>
        <taxon>Salinibacter</taxon>
    </lineage>
</organism>
<proteinExistence type="predicted"/>
<dbReference type="EMBL" id="JANTZM010000007">
    <property type="protein sequence ID" value="MCS4157730.1"/>
    <property type="molecule type" value="Genomic_DNA"/>
</dbReference>